<feature type="region of interest" description="Disordered" evidence="1">
    <location>
        <begin position="140"/>
        <end position="184"/>
    </location>
</feature>
<dbReference type="GO" id="GO:0005849">
    <property type="term" value="C:mRNA cleavage factor complex"/>
    <property type="evidence" value="ECO:0007669"/>
    <property type="project" value="TreeGrafter"/>
</dbReference>
<dbReference type="InterPro" id="IPR045154">
    <property type="entry name" value="PCF11-like"/>
</dbReference>
<dbReference type="InterPro" id="IPR006569">
    <property type="entry name" value="CID_dom"/>
</dbReference>
<evidence type="ECO:0000313" key="4">
    <source>
        <dbReference type="WBParaSite" id="PSAMB.scaffold887size39305.g9476.t2"/>
    </source>
</evidence>
<dbReference type="InterPro" id="IPR008942">
    <property type="entry name" value="ENTH_VHS"/>
</dbReference>
<sequence length="1112" mass="122037">MATASDAAEEYRATLGELTNNNKTQINLLTILAEDYAQFAGAIVQVIDQQILQVPPGQKLAVMYVADSIIKNVDQKAKYRDLFGKSIVKTFVHVFDTGDEKTRMALYKLRLTWGDVFPRSKLYAIDIKVNQIDPAWPVLNPQTNSSAGSDSSAAATSSSHTAIHVNPRFLPSSKPTPRSGVSADEEKILRLQKQKEAQEAERNKLKAQIAEKERQIEGKNPRPQSVVTLPNDPRKAAKQLHAHEHAPPTVVNGQSSEADKNADRRSKAREDRVAPAVDDSNASSGRSDTKGRKDILERYRRESDDGSNAEGRKSSKRNRTDDRSSRNHRSRSPTTTTTTESTKKHQKSPVISEVERSRNSGDSSPSARRDSSDNHDSGKEKNLPPKKRVRSADMTEETSSGNESTDRSHAEGASAEKRPRPATHSPTIPLSTSVDKERAADDDGRKHSPNGGRYSRSGGQRRGGNRQQTASNAPRGGSRLKDHQQPASFEPTATPGQHAFIAAPMAAPAQTRFSGLLPTPPAAFTNAPAAHLPPVVPTPTPTPFAGYGAPTPSYPPATIITDQPKLEGIPANNRIFVDGKAYEVFYIDEVPVIERNGLPHRIYFTGPPRNVIIDGVAHSLAFGDKKTIIIDGQPHVVRYGAPSRELYMGDYPFRGAFGGPPIFATINGVRHEIRLGGPPPEVKIEPDPCYELLRHMPSRQAQPRGPLYDYGPTPPTQPMPVMSGHLAPASVPVQPQIDVGGLLERLFRKGVLTTPSTSLPTASPGQNEASRSPQQRPLTPPIPSQYQIVENEAIERRPQPPATLKDLNMRSMKIRYQSVIDALYQTQQRCPNCGLRFDDLKGEKYQRHLDWHFKENQRAQDSSRGVSRQWYFAVEDWINYTEQGEDPASKAKSDVFEEINSRVEDTETNVVASSSVTTVAASDMPGDQSCAVCNEKFEEYWDEDDDAWKFKDCMLADGKVRCFDSVSDEKFEEYWDEDDDAWKFKDCMLADGKAYHPTCYQDVSVVPGHQDAFLPSAMDTSAFSGVPGLEITPPTPAIKDEPHGTPFELPTKSVPSDSDPVGLNNGLVMQVKEEPLSADSGFDSSPLPGLGPSSPPPRSPGTPLCDESALSS</sequence>
<proteinExistence type="predicted"/>
<feature type="region of interest" description="Disordered" evidence="1">
    <location>
        <begin position="211"/>
        <end position="494"/>
    </location>
</feature>
<evidence type="ECO:0000313" key="3">
    <source>
        <dbReference type="Proteomes" id="UP000887566"/>
    </source>
</evidence>
<feature type="compositionally biased region" description="Polar residues" evidence="1">
    <location>
        <begin position="763"/>
        <end position="777"/>
    </location>
</feature>
<feature type="domain" description="CID" evidence="2">
    <location>
        <begin position="3"/>
        <end position="133"/>
    </location>
</feature>
<evidence type="ECO:0000259" key="2">
    <source>
        <dbReference type="PROSITE" id="PS51391"/>
    </source>
</evidence>
<dbReference type="AlphaFoldDB" id="A0A914XIL5"/>
<organism evidence="3 4">
    <name type="scientific">Plectus sambesii</name>
    <dbReference type="NCBI Taxonomy" id="2011161"/>
    <lineage>
        <taxon>Eukaryota</taxon>
        <taxon>Metazoa</taxon>
        <taxon>Ecdysozoa</taxon>
        <taxon>Nematoda</taxon>
        <taxon>Chromadorea</taxon>
        <taxon>Plectida</taxon>
        <taxon>Plectina</taxon>
        <taxon>Plectoidea</taxon>
        <taxon>Plectidae</taxon>
        <taxon>Plectus</taxon>
    </lineage>
</organism>
<feature type="compositionally biased region" description="Basic and acidic residues" evidence="1">
    <location>
        <begin position="211"/>
        <end position="220"/>
    </location>
</feature>
<dbReference type="GO" id="GO:0000993">
    <property type="term" value="F:RNA polymerase II complex binding"/>
    <property type="evidence" value="ECO:0007669"/>
    <property type="project" value="InterPro"/>
</dbReference>
<dbReference type="GO" id="GO:0003729">
    <property type="term" value="F:mRNA binding"/>
    <property type="evidence" value="ECO:0007669"/>
    <property type="project" value="InterPro"/>
</dbReference>
<dbReference type="PANTHER" id="PTHR15921">
    <property type="entry name" value="PRE-MRNA CLEAVAGE COMPLEX II"/>
    <property type="match status" value="1"/>
</dbReference>
<feature type="compositionally biased region" description="Basic and acidic residues" evidence="1">
    <location>
        <begin position="257"/>
        <end position="273"/>
    </location>
</feature>
<dbReference type="WBParaSite" id="PSAMB.scaffold887size39305.g9476.t2">
    <property type="protein sequence ID" value="PSAMB.scaffold887size39305.g9476.t2"/>
    <property type="gene ID" value="PSAMB.scaffold887size39305.g9476"/>
</dbReference>
<dbReference type="PANTHER" id="PTHR15921:SF3">
    <property type="entry name" value="PRE-MRNA CLEAVAGE COMPLEX 2 PROTEIN PCF11"/>
    <property type="match status" value="1"/>
</dbReference>
<dbReference type="InterPro" id="IPR047415">
    <property type="entry name" value="Pcf11_CID"/>
</dbReference>
<feature type="compositionally biased region" description="Basic and acidic residues" evidence="1">
    <location>
        <begin position="404"/>
        <end position="419"/>
    </location>
</feature>
<dbReference type="GO" id="GO:0005737">
    <property type="term" value="C:cytoplasm"/>
    <property type="evidence" value="ECO:0007669"/>
    <property type="project" value="TreeGrafter"/>
</dbReference>
<feature type="compositionally biased region" description="Basic and acidic residues" evidence="1">
    <location>
        <begin position="287"/>
        <end position="325"/>
    </location>
</feature>
<dbReference type="CDD" id="cd16982">
    <property type="entry name" value="CID_Pcf11"/>
    <property type="match status" value="1"/>
</dbReference>
<protein>
    <submittedName>
        <fullName evidence="4">CID domain-containing protein</fullName>
    </submittedName>
</protein>
<dbReference type="Proteomes" id="UP000887566">
    <property type="component" value="Unplaced"/>
</dbReference>
<accession>A0A914XIL5</accession>
<feature type="compositionally biased region" description="Low complexity" evidence="1">
    <location>
        <begin position="145"/>
        <end position="162"/>
    </location>
</feature>
<name>A0A914XIL5_9BILA</name>
<dbReference type="Gene3D" id="1.25.40.90">
    <property type="match status" value="1"/>
</dbReference>
<dbReference type="PROSITE" id="PS51391">
    <property type="entry name" value="CID"/>
    <property type="match status" value="1"/>
</dbReference>
<dbReference type="SUPFAM" id="SSF48464">
    <property type="entry name" value="ENTH/VHS domain"/>
    <property type="match status" value="1"/>
</dbReference>
<evidence type="ECO:0000256" key="1">
    <source>
        <dbReference type="SAM" id="MobiDB-lite"/>
    </source>
</evidence>
<feature type="compositionally biased region" description="Basic and acidic residues" evidence="1">
    <location>
        <begin position="434"/>
        <end position="446"/>
    </location>
</feature>
<dbReference type="GO" id="GO:0006369">
    <property type="term" value="P:termination of RNA polymerase II transcription"/>
    <property type="evidence" value="ECO:0007669"/>
    <property type="project" value="InterPro"/>
</dbReference>
<dbReference type="Pfam" id="PF04818">
    <property type="entry name" value="CID"/>
    <property type="match status" value="1"/>
</dbReference>
<keyword evidence="3" id="KW-1185">Reference proteome</keyword>
<dbReference type="SMART" id="SM00582">
    <property type="entry name" value="RPR"/>
    <property type="match status" value="1"/>
</dbReference>
<feature type="compositionally biased region" description="Basic and acidic residues" evidence="1">
    <location>
        <begin position="367"/>
        <end position="383"/>
    </location>
</feature>
<feature type="region of interest" description="Disordered" evidence="1">
    <location>
        <begin position="754"/>
        <end position="782"/>
    </location>
</feature>
<dbReference type="GO" id="GO:0031124">
    <property type="term" value="P:mRNA 3'-end processing"/>
    <property type="evidence" value="ECO:0007669"/>
    <property type="project" value="InterPro"/>
</dbReference>
<feature type="compositionally biased region" description="Polar residues" evidence="1">
    <location>
        <begin position="424"/>
        <end position="433"/>
    </location>
</feature>
<feature type="region of interest" description="Disordered" evidence="1">
    <location>
        <begin position="1027"/>
        <end position="1112"/>
    </location>
</feature>
<reference evidence="4" key="1">
    <citation type="submission" date="2022-11" db="UniProtKB">
        <authorList>
            <consortium name="WormBaseParasite"/>
        </authorList>
    </citation>
    <scope>IDENTIFICATION</scope>
</reference>